<sequence length="442" mass="51079">MEVAPLQTVDEMIMVWTSAGAAARRPRLRSCPNNQIPDYPAYEIRAVPQDWQKIEQHWYSEMRREFDRCRPFLTIHDITAWYAIVRDRLRITDIRDAQVEHHGIGHDARKGNWVSWMFARKMWPRDQLQGTLACIDKEWTTEDAFEDVLPVNWPFGHSVLRRMIVDICNKLDTVFVNIYVVPRLAQVYDQYRSICASWSSGRYNADYSAVLVKQAIEVFFYQALGMPPFLPSSGSFKFNILQGVLCILEMRDKFRSLCGERDDEWTGSFNLHRALDEQRTAAAEPADDEEVDSRDEATADYRHLKRVLRETSASTTVEALTKMHMSFGDLLVRGIRDLDAKNSCRLDNMTTRVLEGEQKMEKKLMDLSQTVQTNSTLGTFTPGPLQIQHVIEAAFGARMTDMENKLNQMVCIWEMQFRMISEMHQVMSSDVAQAPATPRESE</sequence>
<organism evidence="1 2">
    <name type="scientific">Ophiocordyceps camponoti-floridani</name>
    <dbReference type="NCBI Taxonomy" id="2030778"/>
    <lineage>
        <taxon>Eukaryota</taxon>
        <taxon>Fungi</taxon>
        <taxon>Dikarya</taxon>
        <taxon>Ascomycota</taxon>
        <taxon>Pezizomycotina</taxon>
        <taxon>Sordariomycetes</taxon>
        <taxon>Hypocreomycetidae</taxon>
        <taxon>Hypocreales</taxon>
        <taxon>Ophiocordycipitaceae</taxon>
        <taxon>Ophiocordyceps</taxon>
    </lineage>
</organism>
<name>A0A8H4VBL7_9HYPO</name>
<keyword evidence="2" id="KW-1185">Reference proteome</keyword>
<dbReference type="EMBL" id="JAACLJ010000007">
    <property type="protein sequence ID" value="KAF4582986.1"/>
    <property type="molecule type" value="Genomic_DNA"/>
</dbReference>
<evidence type="ECO:0000313" key="2">
    <source>
        <dbReference type="Proteomes" id="UP000562929"/>
    </source>
</evidence>
<dbReference type="Proteomes" id="UP000562929">
    <property type="component" value="Unassembled WGS sequence"/>
</dbReference>
<comment type="caution">
    <text evidence="1">The sequence shown here is derived from an EMBL/GenBank/DDBJ whole genome shotgun (WGS) entry which is preliminary data.</text>
</comment>
<accession>A0A8H4VBL7</accession>
<reference evidence="1 2" key="1">
    <citation type="journal article" date="2020" name="G3 (Bethesda)">
        <title>Genetic Underpinnings of Host Manipulation by Ophiocordyceps as Revealed by Comparative Transcriptomics.</title>
        <authorList>
            <person name="Will I."/>
            <person name="Das B."/>
            <person name="Trinh T."/>
            <person name="Brachmann A."/>
            <person name="Ohm R.A."/>
            <person name="de Bekker C."/>
        </authorList>
    </citation>
    <scope>NUCLEOTIDE SEQUENCE [LARGE SCALE GENOMIC DNA]</scope>
    <source>
        <strain evidence="1 2">EC05</strain>
    </source>
</reference>
<evidence type="ECO:0000313" key="1">
    <source>
        <dbReference type="EMBL" id="KAF4582986.1"/>
    </source>
</evidence>
<dbReference type="OrthoDB" id="4918377at2759"/>
<gene>
    <name evidence="1" type="ORF">GQ602_006130</name>
</gene>
<protein>
    <submittedName>
        <fullName evidence="1">Uncharacterized protein</fullName>
    </submittedName>
</protein>
<proteinExistence type="predicted"/>
<dbReference type="AlphaFoldDB" id="A0A8H4VBL7"/>